<accession>A0A1X0P5X4</accession>
<dbReference type="GO" id="GO:0042797">
    <property type="term" value="P:tRNA transcription by RNA polymerase III"/>
    <property type="evidence" value="ECO:0007669"/>
    <property type="project" value="TreeGrafter"/>
</dbReference>
<evidence type="ECO:0000313" key="6">
    <source>
        <dbReference type="EMBL" id="ORC92043.1"/>
    </source>
</evidence>
<evidence type="ECO:0000313" key="7">
    <source>
        <dbReference type="Proteomes" id="UP000192257"/>
    </source>
</evidence>
<dbReference type="InterPro" id="IPR007811">
    <property type="entry name" value="RPC4"/>
</dbReference>
<comment type="subcellular location">
    <subcellularLocation>
        <location evidence="1">Nucleus</location>
    </subcellularLocation>
</comment>
<dbReference type="GO" id="GO:0003677">
    <property type="term" value="F:DNA binding"/>
    <property type="evidence" value="ECO:0007669"/>
    <property type="project" value="InterPro"/>
</dbReference>
<gene>
    <name evidence="6" type="ORF">TM35_000042570</name>
</gene>
<evidence type="ECO:0000256" key="3">
    <source>
        <dbReference type="ARBA" id="ARBA00023163"/>
    </source>
</evidence>
<evidence type="ECO:0000256" key="2">
    <source>
        <dbReference type="ARBA" id="ARBA00022478"/>
    </source>
</evidence>
<dbReference type="Proteomes" id="UP000192257">
    <property type="component" value="Unassembled WGS sequence"/>
</dbReference>
<comment type="caution">
    <text evidence="6">The sequence shown here is derived from an EMBL/GenBank/DDBJ whole genome shotgun (WGS) entry which is preliminary data.</text>
</comment>
<sequence>MPPKLPNLKYKPRRVVRAKDDDAAAHDADLSLVQLERLRLQQEHAAEAANNVRDDHRSAPTATTTATATTAGTTGTGEGAPIRRPARPQPGALAASRAAAFLPVEAERFPANTMSKILEAEADNPNMTVYHPTPLDSTLPARLKVSAGEEHVRGDDRRVETTAQDDGIMFLKEYEEELRRSREANMRFENEVLRPSANRISVETDVGRHDEGELVWFQLPRFQADAPFLMTQLPSGKVGEVKVYRSGRMVMEICGVHYDVAVEGYNVGDDGACNVVSAVAPPQQPDERSSCYQLGLLSKKMVCTPSITVDN</sequence>
<dbReference type="GeneID" id="39982231"/>
<evidence type="ECO:0000256" key="1">
    <source>
        <dbReference type="ARBA" id="ARBA00004123"/>
    </source>
</evidence>
<dbReference type="RefSeq" id="XP_028886109.1">
    <property type="nucleotide sequence ID" value="XM_029022451.1"/>
</dbReference>
<protein>
    <recommendedName>
        <fullName evidence="8">RNA polymerase III RPC4</fullName>
    </recommendedName>
</protein>
<dbReference type="GO" id="GO:0005666">
    <property type="term" value="C:RNA polymerase III complex"/>
    <property type="evidence" value="ECO:0007669"/>
    <property type="project" value="InterPro"/>
</dbReference>
<feature type="region of interest" description="Disordered" evidence="5">
    <location>
        <begin position="1"/>
        <end position="25"/>
    </location>
</feature>
<dbReference type="Pfam" id="PF05132">
    <property type="entry name" value="RNA_pol_Rpc4"/>
    <property type="match status" value="1"/>
</dbReference>
<dbReference type="PANTHER" id="PTHR13408">
    <property type="entry name" value="DNA-DIRECTED RNA POLYMERASE III"/>
    <property type="match status" value="1"/>
</dbReference>
<keyword evidence="4" id="KW-0539">Nucleus</keyword>
<keyword evidence="7" id="KW-1185">Reference proteome</keyword>
<dbReference type="PANTHER" id="PTHR13408:SF0">
    <property type="entry name" value="DNA-DIRECTED RNA POLYMERASE III SUBUNIT RPC4"/>
    <property type="match status" value="1"/>
</dbReference>
<dbReference type="EMBL" id="NBCO01000004">
    <property type="protein sequence ID" value="ORC92043.1"/>
    <property type="molecule type" value="Genomic_DNA"/>
</dbReference>
<feature type="region of interest" description="Disordered" evidence="5">
    <location>
        <begin position="44"/>
        <end position="94"/>
    </location>
</feature>
<feature type="compositionally biased region" description="Basic and acidic residues" evidence="5">
    <location>
        <begin position="44"/>
        <end position="58"/>
    </location>
</feature>
<reference evidence="6 7" key="1">
    <citation type="submission" date="2017-03" db="EMBL/GenBank/DDBJ databases">
        <title>An alternative strategy for trypanosome survival in the mammalian bloodstream revealed through genome and transcriptome analysis of the ubiquitous bovine parasite Trypanosoma (Megatrypanum) theileri.</title>
        <authorList>
            <person name="Kelly S."/>
            <person name="Ivens A."/>
            <person name="Mott A."/>
            <person name="O'Neill E."/>
            <person name="Emms D."/>
            <person name="Macleod O."/>
            <person name="Voorheis P."/>
            <person name="Matthews J."/>
            <person name="Matthews K."/>
            <person name="Carrington M."/>
        </authorList>
    </citation>
    <scope>NUCLEOTIDE SEQUENCE [LARGE SCALE GENOMIC DNA]</scope>
    <source>
        <strain evidence="6">Edinburgh</strain>
    </source>
</reference>
<feature type="compositionally biased region" description="Low complexity" evidence="5">
    <location>
        <begin position="61"/>
        <end position="73"/>
    </location>
</feature>
<evidence type="ECO:0000256" key="5">
    <source>
        <dbReference type="SAM" id="MobiDB-lite"/>
    </source>
</evidence>
<organism evidence="6 7">
    <name type="scientific">Trypanosoma theileri</name>
    <dbReference type="NCBI Taxonomy" id="67003"/>
    <lineage>
        <taxon>Eukaryota</taxon>
        <taxon>Discoba</taxon>
        <taxon>Euglenozoa</taxon>
        <taxon>Kinetoplastea</taxon>
        <taxon>Metakinetoplastina</taxon>
        <taxon>Trypanosomatida</taxon>
        <taxon>Trypanosomatidae</taxon>
        <taxon>Trypanosoma</taxon>
    </lineage>
</organism>
<proteinExistence type="predicted"/>
<keyword evidence="3" id="KW-0804">Transcription</keyword>
<dbReference type="AlphaFoldDB" id="A0A1X0P5X4"/>
<dbReference type="VEuPathDB" id="TriTrypDB:TM35_000042570"/>
<dbReference type="OrthoDB" id="5836119at2759"/>
<name>A0A1X0P5X4_9TRYP</name>
<keyword evidence="2" id="KW-0240">DNA-directed RNA polymerase</keyword>
<evidence type="ECO:0000256" key="4">
    <source>
        <dbReference type="ARBA" id="ARBA00023242"/>
    </source>
</evidence>
<evidence type="ECO:0008006" key="8">
    <source>
        <dbReference type="Google" id="ProtNLM"/>
    </source>
</evidence>